<dbReference type="eggNOG" id="ENOG502QR6M">
    <property type="taxonomic scope" value="Eukaryota"/>
</dbReference>
<dbReference type="InParanoid" id="W5MFJ1"/>
<feature type="region of interest" description="Disordered" evidence="2">
    <location>
        <begin position="278"/>
        <end position="305"/>
    </location>
</feature>
<dbReference type="OMA" id="ICELQAW"/>
<feature type="region of interest" description="Disordered" evidence="2">
    <location>
        <begin position="324"/>
        <end position="379"/>
    </location>
</feature>
<dbReference type="Proteomes" id="UP000018468">
    <property type="component" value="Linkage group LG10"/>
</dbReference>
<evidence type="ECO:0000313" key="4">
    <source>
        <dbReference type="Proteomes" id="UP000018468"/>
    </source>
</evidence>
<evidence type="ECO:0000256" key="2">
    <source>
        <dbReference type="SAM" id="MobiDB-lite"/>
    </source>
</evidence>
<dbReference type="GeneTree" id="ENSGT00940000167241"/>
<name>W5MFJ1_LEPOC</name>
<organism evidence="3 4">
    <name type="scientific">Lepisosteus oculatus</name>
    <name type="common">Spotted gar</name>
    <dbReference type="NCBI Taxonomy" id="7918"/>
    <lineage>
        <taxon>Eukaryota</taxon>
        <taxon>Metazoa</taxon>
        <taxon>Chordata</taxon>
        <taxon>Craniata</taxon>
        <taxon>Vertebrata</taxon>
        <taxon>Euteleostomi</taxon>
        <taxon>Actinopterygii</taxon>
        <taxon>Neopterygii</taxon>
        <taxon>Holostei</taxon>
        <taxon>Semionotiformes</taxon>
        <taxon>Lepisosteidae</taxon>
        <taxon>Lepisosteus</taxon>
    </lineage>
</organism>
<dbReference type="EMBL" id="AHAT01015934">
    <property type="status" value="NOT_ANNOTATED_CDS"/>
    <property type="molecule type" value="Genomic_DNA"/>
</dbReference>
<feature type="compositionally biased region" description="Pro residues" evidence="2">
    <location>
        <begin position="328"/>
        <end position="340"/>
    </location>
</feature>
<reference evidence="4" key="1">
    <citation type="submission" date="2011-12" db="EMBL/GenBank/DDBJ databases">
        <title>The Draft Genome of Lepisosteus oculatus.</title>
        <authorList>
            <consortium name="The Broad Institute Genome Assembly &amp; Analysis Group"/>
            <consortium name="Computational R&amp;D Group"/>
            <consortium name="and Sequencing Platform"/>
            <person name="Di Palma F."/>
            <person name="Alfoldi J."/>
            <person name="Johnson J."/>
            <person name="Berlin A."/>
            <person name="Gnerre S."/>
            <person name="Jaffe D."/>
            <person name="MacCallum I."/>
            <person name="Young S."/>
            <person name="Walker B.J."/>
            <person name="Lander E.S."/>
            <person name="Lindblad-Toh K."/>
        </authorList>
    </citation>
    <scope>NUCLEOTIDE SEQUENCE [LARGE SCALE GENOMIC DNA]</scope>
</reference>
<feature type="compositionally biased region" description="Low complexity" evidence="2">
    <location>
        <begin position="341"/>
        <end position="351"/>
    </location>
</feature>
<keyword evidence="4" id="KW-1185">Reference proteome</keyword>
<sequence length="592" mass="66041">MSELGEFRCQNCNMVFRSPGLLEKHRKHFCIGSDIGDPFLLHRRYAESLEKDDTDPRLHKGKPNGCVEQKISRGNCERDTDISIRMLRVSLEESMPTLPTWAERAERDHANTWAQPGPSMSPRRNWEHMERVREVAETHGRHLADIQARNHELELQREEIQQRLSELSAKDSAAGHIEGMLQELRAQEERNEWALHELREQIEALHGQQAETTNPIILQGKKEQHQHISFDFIASGDGPLSTQIRIGRALRLAYMQSGGADPAILAQMHDLQAEAHTLERAGPKAEHRQKKRRGEFRPQGLDSELLAVERENQRLEEEILRLQLNRGGPPPPPPPPPLLLPPTLRAPGRLGHPLAPPVTVSPSLPPHQRAVSVPCREEAARPQTPLIGTHVLDPLEALGPAPYDPEAGFVIFYDFILGLEPTLRMARLVVGLYSGGQKMGRPSPLPVVYCEAGGALPYVTGGHQGNIATLSVKQPVPRVHPSPSINLVVELQAAGGFNAYGQEVHRLLSRGWARLDLFDQHNRVLSGFWKVPFRALPVLPPDSMTLASQLGGAELYLRVVNARDGDVQALARIDPGYASQYKYPSLVRQTPS</sequence>
<evidence type="ECO:0000313" key="3">
    <source>
        <dbReference type="Ensembl" id="ENSLOCP00000007150.1"/>
    </source>
</evidence>
<reference evidence="3" key="3">
    <citation type="submission" date="2025-09" db="UniProtKB">
        <authorList>
            <consortium name="Ensembl"/>
        </authorList>
    </citation>
    <scope>IDENTIFICATION</scope>
</reference>
<evidence type="ECO:0000256" key="1">
    <source>
        <dbReference type="SAM" id="Coils"/>
    </source>
</evidence>
<dbReference type="STRING" id="7918.ENSLOCP00000007150"/>
<dbReference type="InterPro" id="IPR038800">
    <property type="entry name" value="CCDC17"/>
</dbReference>
<proteinExistence type="predicted"/>
<dbReference type="AlphaFoldDB" id="W5MFJ1"/>
<accession>W5MFJ1</accession>
<feature type="coiled-coil region" evidence="1">
    <location>
        <begin position="143"/>
        <end position="201"/>
    </location>
</feature>
<dbReference type="Bgee" id="ENSLOCG00000005921">
    <property type="expression patterns" value="Expressed in embryo and 1 other cell type or tissue"/>
</dbReference>
<dbReference type="EMBL" id="AHAT01015933">
    <property type="status" value="NOT_ANNOTATED_CDS"/>
    <property type="molecule type" value="Genomic_DNA"/>
</dbReference>
<dbReference type="Ensembl" id="ENSLOCT00000007158.1">
    <property type="protein sequence ID" value="ENSLOCP00000007150.1"/>
    <property type="gene ID" value="ENSLOCG00000005921.1"/>
</dbReference>
<dbReference type="PANTHER" id="PTHR33820">
    <property type="entry name" value="COILED-COIL DOMAIN-CONTAINING PROTEIN 17"/>
    <property type="match status" value="1"/>
</dbReference>
<dbReference type="EMBL" id="AHAT01015932">
    <property type="status" value="NOT_ANNOTATED_CDS"/>
    <property type="molecule type" value="Genomic_DNA"/>
</dbReference>
<dbReference type="PANTHER" id="PTHR33820:SF4">
    <property type="entry name" value="COILED-COIL DOMAIN-CONTAINING PROTEIN 17"/>
    <property type="match status" value="1"/>
</dbReference>
<reference evidence="3" key="2">
    <citation type="submission" date="2025-08" db="UniProtKB">
        <authorList>
            <consortium name="Ensembl"/>
        </authorList>
    </citation>
    <scope>IDENTIFICATION</scope>
</reference>
<protein>
    <submittedName>
        <fullName evidence="3">Coiled-coil domain containing 17</fullName>
    </submittedName>
</protein>
<dbReference type="HOGENOM" id="CLU_040615_0_0_1"/>
<keyword evidence="1" id="KW-0175">Coiled coil</keyword>